<name>L0AA60_CALLD</name>
<dbReference type="InterPro" id="IPR013974">
    <property type="entry name" value="SAF"/>
</dbReference>
<dbReference type="InParanoid" id="L0AA60"/>
<dbReference type="Pfam" id="PF08666">
    <property type="entry name" value="SAF"/>
    <property type="match status" value="1"/>
</dbReference>
<gene>
    <name evidence="3" type="ordered locus">Calag_0149</name>
</gene>
<protein>
    <submittedName>
        <fullName evidence="3">Altronate dehydratase</fullName>
    </submittedName>
</protein>
<dbReference type="GO" id="GO:0019698">
    <property type="term" value="P:D-galacturonate catabolic process"/>
    <property type="evidence" value="ECO:0007669"/>
    <property type="project" value="TreeGrafter"/>
</dbReference>
<dbReference type="OrthoDB" id="214896at2157"/>
<dbReference type="Proteomes" id="UP000010469">
    <property type="component" value="Chromosome"/>
</dbReference>
<dbReference type="RefSeq" id="WP_015231833.1">
    <property type="nucleotide sequence ID" value="NC_019791.1"/>
</dbReference>
<evidence type="ECO:0000313" key="4">
    <source>
        <dbReference type="Proteomes" id="UP000010469"/>
    </source>
</evidence>
<dbReference type="PANTHER" id="PTHR30536">
    <property type="entry name" value="ALTRONATE/GALACTARATE DEHYDRATASE"/>
    <property type="match status" value="1"/>
</dbReference>
<dbReference type="FunCoup" id="L0AA60">
    <property type="interactions" value="20"/>
</dbReference>
<dbReference type="CDD" id="cd11613">
    <property type="entry name" value="SAF_AH_GD"/>
    <property type="match status" value="1"/>
</dbReference>
<keyword evidence="4" id="KW-1185">Reference proteome</keyword>
<dbReference type="SMART" id="SM00858">
    <property type="entry name" value="SAF"/>
    <property type="match status" value="1"/>
</dbReference>
<evidence type="ECO:0000259" key="2">
    <source>
        <dbReference type="SMART" id="SM00858"/>
    </source>
</evidence>
<dbReference type="PANTHER" id="PTHR30536:SF5">
    <property type="entry name" value="ALTRONATE DEHYDRATASE"/>
    <property type="match status" value="1"/>
</dbReference>
<dbReference type="Gene3D" id="2.30.130.110">
    <property type="match status" value="1"/>
</dbReference>
<dbReference type="KEGG" id="clg:Calag_0149"/>
<reference evidence="4" key="1">
    <citation type="submission" date="2012-03" db="EMBL/GenBank/DDBJ databases">
        <title>Complete genome of Caldisphaera lagunensis DSM 15908.</title>
        <authorList>
            <person name="Lucas S."/>
            <person name="Copeland A."/>
            <person name="Lapidus A."/>
            <person name="Glavina del Rio T."/>
            <person name="Dalin E."/>
            <person name="Tice H."/>
            <person name="Bruce D."/>
            <person name="Goodwin L."/>
            <person name="Pitluck S."/>
            <person name="Peters L."/>
            <person name="Mikhailova N."/>
            <person name="Teshima H."/>
            <person name="Kyrpides N."/>
            <person name="Mavromatis K."/>
            <person name="Ivanova N."/>
            <person name="Brettin T."/>
            <person name="Detter J.C."/>
            <person name="Han C."/>
            <person name="Larimer F."/>
            <person name="Land M."/>
            <person name="Hauser L."/>
            <person name="Markowitz V."/>
            <person name="Cheng J.-F."/>
            <person name="Hugenholtz P."/>
            <person name="Woyke T."/>
            <person name="Wu D."/>
            <person name="Spring S."/>
            <person name="Schroeder M."/>
            <person name="Brambilla E."/>
            <person name="Klenk H.-P."/>
            <person name="Eisen J.A."/>
        </authorList>
    </citation>
    <scope>NUCLEOTIDE SEQUENCE [LARGE SCALE GENOMIC DNA]</scope>
    <source>
        <strain evidence="4">DSM 15908 / JCM 11604 / IC-154</strain>
    </source>
</reference>
<dbReference type="HOGENOM" id="CLU_084161_3_0_2"/>
<evidence type="ECO:0000313" key="3">
    <source>
        <dbReference type="EMBL" id="AFZ69935.1"/>
    </source>
</evidence>
<evidence type="ECO:0000256" key="1">
    <source>
        <dbReference type="ARBA" id="ARBA00023239"/>
    </source>
</evidence>
<keyword evidence="1" id="KW-0456">Lyase</keyword>
<dbReference type="GeneID" id="14211409"/>
<dbReference type="AlphaFoldDB" id="L0AA60"/>
<proteinExistence type="predicted"/>
<organism evidence="3 4">
    <name type="scientific">Caldisphaera lagunensis (strain DSM 15908 / JCM 11604 / ANMR 0165 / IC-154)</name>
    <dbReference type="NCBI Taxonomy" id="1056495"/>
    <lineage>
        <taxon>Archaea</taxon>
        <taxon>Thermoproteota</taxon>
        <taxon>Thermoprotei</taxon>
        <taxon>Acidilobales</taxon>
        <taxon>Caldisphaeraceae</taxon>
        <taxon>Caldisphaera</taxon>
    </lineage>
</organism>
<dbReference type="eggNOG" id="arCOG05318">
    <property type="taxonomic scope" value="Archaea"/>
</dbReference>
<dbReference type="GO" id="GO:0016829">
    <property type="term" value="F:lyase activity"/>
    <property type="evidence" value="ECO:0007669"/>
    <property type="project" value="UniProtKB-KW"/>
</dbReference>
<dbReference type="EMBL" id="CP003378">
    <property type="protein sequence ID" value="AFZ69935.1"/>
    <property type="molecule type" value="Genomic_DNA"/>
</dbReference>
<dbReference type="InterPro" id="IPR052172">
    <property type="entry name" value="UxaA_altronate/galactarate_dh"/>
</dbReference>
<feature type="domain" description="SAF" evidence="2">
    <location>
        <begin position="14"/>
        <end position="89"/>
    </location>
</feature>
<accession>L0AA60</accession>
<sequence length="96" mass="10704">MLRKADALALNENDNVAVSLRELNKNEKALVIRGNEKIEVEIIDKIPYGHKFSLFNIKKGDYIIKYGEIIGIATSDIPKGAHVHVHNVKGLRAGEK</sequence>
<dbReference type="InterPro" id="IPR044144">
    <property type="entry name" value="SAF_UxaA/GarD"/>
</dbReference>